<dbReference type="SUPFAM" id="SSF57850">
    <property type="entry name" value="RING/U-box"/>
    <property type="match status" value="1"/>
</dbReference>
<dbReference type="InterPro" id="IPR013083">
    <property type="entry name" value="Znf_RING/FYVE/PHD"/>
</dbReference>
<evidence type="ECO:0000313" key="4">
    <source>
        <dbReference type="EMBL" id="CAI2368868.1"/>
    </source>
</evidence>
<keyword evidence="1" id="KW-0479">Metal-binding</keyword>
<sequence>MIDEIYERYLEDEDEMPSNVPYEEEFEEREESLLSLNKCKPEQHKEVVAIDIENGEHEILTCTICLCDDSEILMICRFCGNNACNSCWNRVINQRSKCFFCRKRINKRDLVRNLIAERIRYQQRILASQNDNKPTKKCPEHDKPGRLFCETCSCFFCFQCIKESVHSGHKVCDIEENPKIKNKILETNKYCNELEKGRNLLLASVKEHSELIDISQSDLDIYVAKLKDKIFKRIDEDTKNLREILLLEASLNTQAKTELDKFDDVVKDLETLNLRTIDVEKLRTSINKQVENDQAPNVKALIDTKDLELCKNSIQERYLLGCDSTNHTKFSEFMKKTLKEGTSQFV</sequence>
<dbReference type="Gene3D" id="3.30.160.60">
    <property type="entry name" value="Classic Zinc Finger"/>
    <property type="match status" value="1"/>
</dbReference>
<reference evidence="4" key="1">
    <citation type="submission" date="2023-07" db="EMBL/GenBank/DDBJ databases">
        <authorList>
            <consortium name="AG Swart"/>
            <person name="Singh M."/>
            <person name="Singh A."/>
            <person name="Seah K."/>
            <person name="Emmerich C."/>
        </authorList>
    </citation>
    <scope>NUCLEOTIDE SEQUENCE</scope>
    <source>
        <strain evidence="4">DP1</strain>
    </source>
</reference>
<feature type="domain" description="B box-type" evidence="3">
    <location>
        <begin position="133"/>
        <end position="174"/>
    </location>
</feature>
<gene>
    <name evidence="4" type="ORF">ECRASSUSDP1_LOCUS10164</name>
</gene>
<protein>
    <recommendedName>
        <fullName evidence="3">B box-type domain-containing protein</fullName>
    </recommendedName>
</protein>
<dbReference type="EMBL" id="CAMPGE010010012">
    <property type="protein sequence ID" value="CAI2368868.1"/>
    <property type="molecule type" value="Genomic_DNA"/>
</dbReference>
<evidence type="ECO:0000313" key="5">
    <source>
        <dbReference type="Proteomes" id="UP001295684"/>
    </source>
</evidence>
<dbReference type="SUPFAM" id="SSF57845">
    <property type="entry name" value="B-box zinc-binding domain"/>
    <property type="match status" value="1"/>
</dbReference>
<dbReference type="GO" id="GO:0008270">
    <property type="term" value="F:zinc ion binding"/>
    <property type="evidence" value="ECO:0007669"/>
    <property type="project" value="UniProtKB-KW"/>
</dbReference>
<dbReference type="InterPro" id="IPR000315">
    <property type="entry name" value="Znf_B-box"/>
</dbReference>
<organism evidence="4 5">
    <name type="scientific">Euplotes crassus</name>
    <dbReference type="NCBI Taxonomy" id="5936"/>
    <lineage>
        <taxon>Eukaryota</taxon>
        <taxon>Sar</taxon>
        <taxon>Alveolata</taxon>
        <taxon>Ciliophora</taxon>
        <taxon>Intramacronucleata</taxon>
        <taxon>Spirotrichea</taxon>
        <taxon>Hypotrichia</taxon>
        <taxon>Euplotida</taxon>
        <taxon>Euplotidae</taxon>
        <taxon>Moneuplotes</taxon>
    </lineage>
</organism>
<evidence type="ECO:0000256" key="2">
    <source>
        <dbReference type="PROSITE-ProRule" id="PRU00024"/>
    </source>
</evidence>
<keyword evidence="2" id="KW-0863">Zinc-finger</keyword>
<evidence type="ECO:0000256" key="1">
    <source>
        <dbReference type="ARBA" id="ARBA00022723"/>
    </source>
</evidence>
<dbReference type="InterPro" id="IPR050143">
    <property type="entry name" value="TRIM/RBCC"/>
</dbReference>
<dbReference type="SMART" id="SM00336">
    <property type="entry name" value="BBOX"/>
    <property type="match status" value="1"/>
</dbReference>
<keyword evidence="5" id="KW-1185">Reference proteome</keyword>
<keyword evidence="2" id="KW-0862">Zinc</keyword>
<evidence type="ECO:0000259" key="3">
    <source>
        <dbReference type="PROSITE" id="PS50119"/>
    </source>
</evidence>
<comment type="caution">
    <text evidence="4">The sequence shown here is derived from an EMBL/GenBank/DDBJ whole genome shotgun (WGS) entry which is preliminary data.</text>
</comment>
<dbReference type="PROSITE" id="PS50119">
    <property type="entry name" value="ZF_BBOX"/>
    <property type="match status" value="1"/>
</dbReference>
<dbReference type="Proteomes" id="UP001295684">
    <property type="component" value="Unassembled WGS sequence"/>
</dbReference>
<dbReference type="Pfam" id="PF00643">
    <property type="entry name" value="zf-B_box"/>
    <property type="match status" value="1"/>
</dbReference>
<proteinExistence type="predicted"/>
<dbReference type="PANTHER" id="PTHR24103">
    <property type="entry name" value="E3 UBIQUITIN-PROTEIN LIGASE TRIM"/>
    <property type="match status" value="1"/>
</dbReference>
<accession>A0AAD1UKD3</accession>
<name>A0AAD1UKD3_EUPCR</name>
<dbReference type="Gene3D" id="3.30.40.10">
    <property type="entry name" value="Zinc/RING finger domain, C3HC4 (zinc finger)"/>
    <property type="match status" value="1"/>
</dbReference>
<dbReference type="AlphaFoldDB" id="A0AAD1UKD3"/>